<dbReference type="GO" id="GO:0046872">
    <property type="term" value="F:metal ion binding"/>
    <property type="evidence" value="ECO:0007669"/>
    <property type="project" value="InterPro"/>
</dbReference>
<dbReference type="InterPro" id="IPR003251">
    <property type="entry name" value="Rr_diiron-bd_dom"/>
</dbReference>
<evidence type="ECO:0000313" key="3">
    <source>
        <dbReference type="Proteomes" id="UP000184171"/>
    </source>
</evidence>
<dbReference type="RefSeq" id="WP_072907579.1">
    <property type="nucleotide sequence ID" value="NZ_FQZT01000004.1"/>
</dbReference>
<dbReference type="Pfam" id="PF02915">
    <property type="entry name" value="Rubrerythrin"/>
    <property type="match status" value="1"/>
</dbReference>
<sequence>MLSEIDVKNALLRSVQTEKNAMNFYQIAAKQMKNADAIKTFELLAKEEREHAKHFFDKCDCAAELGDFETFIAQDPDKNDEWLSDLDKALLANFNDQKAMELAMEKEKRLEESLREMAAKIEDPEVRAVFEENAKSTNHHWQLIESEYARIMGMPHETDIDTFVRE</sequence>
<dbReference type="OrthoDB" id="281675at2"/>
<organism evidence="2 3">
    <name type="scientific">Malonomonas rubra DSM 5091</name>
    <dbReference type="NCBI Taxonomy" id="1122189"/>
    <lineage>
        <taxon>Bacteria</taxon>
        <taxon>Pseudomonadati</taxon>
        <taxon>Thermodesulfobacteriota</taxon>
        <taxon>Desulfuromonadia</taxon>
        <taxon>Desulfuromonadales</taxon>
        <taxon>Geopsychrobacteraceae</taxon>
        <taxon>Malonomonas</taxon>
    </lineage>
</organism>
<reference evidence="2 3" key="1">
    <citation type="submission" date="2016-11" db="EMBL/GenBank/DDBJ databases">
        <authorList>
            <person name="Jaros S."/>
            <person name="Januszkiewicz K."/>
            <person name="Wedrychowicz H."/>
        </authorList>
    </citation>
    <scope>NUCLEOTIDE SEQUENCE [LARGE SCALE GENOMIC DNA]</scope>
    <source>
        <strain evidence="2 3">DSM 5091</strain>
    </source>
</reference>
<dbReference type="SUPFAM" id="SSF47240">
    <property type="entry name" value="Ferritin-like"/>
    <property type="match status" value="1"/>
</dbReference>
<dbReference type="CDD" id="cd01045">
    <property type="entry name" value="Ferritin_like_AB"/>
    <property type="match status" value="1"/>
</dbReference>
<dbReference type="InterPro" id="IPR012347">
    <property type="entry name" value="Ferritin-like"/>
</dbReference>
<dbReference type="GO" id="GO:0016491">
    <property type="term" value="F:oxidoreductase activity"/>
    <property type="evidence" value="ECO:0007669"/>
    <property type="project" value="InterPro"/>
</dbReference>
<protein>
    <submittedName>
        <fullName evidence="2">Rubrerythrin</fullName>
    </submittedName>
</protein>
<dbReference type="EMBL" id="FQZT01000004">
    <property type="protein sequence ID" value="SHJ10584.1"/>
    <property type="molecule type" value="Genomic_DNA"/>
</dbReference>
<name>A0A1M6GKY4_MALRU</name>
<accession>A0A1M6GKY4</accession>
<dbReference type="Proteomes" id="UP000184171">
    <property type="component" value="Unassembled WGS sequence"/>
</dbReference>
<gene>
    <name evidence="2" type="ORF">SAMN02745165_01586</name>
</gene>
<proteinExistence type="predicted"/>
<dbReference type="STRING" id="1122189.SAMN02745165_01586"/>
<dbReference type="Gene3D" id="1.20.1260.10">
    <property type="match status" value="1"/>
</dbReference>
<dbReference type="InterPro" id="IPR009078">
    <property type="entry name" value="Ferritin-like_SF"/>
</dbReference>
<evidence type="ECO:0000313" key="2">
    <source>
        <dbReference type="EMBL" id="SHJ10584.1"/>
    </source>
</evidence>
<evidence type="ECO:0000259" key="1">
    <source>
        <dbReference type="Pfam" id="PF02915"/>
    </source>
</evidence>
<dbReference type="AlphaFoldDB" id="A0A1M6GKY4"/>
<dbReference type="PANTHER" id="PTHR33531:SF7">
    <property type="entry name" value="HYPOTHETICAL MEMBRANE PROTEIN, CONSERVED"/>
    <property type="match status" value="1"/>
</dbReference>
<feature type="domain" description="Rubrerythrin diiron-binding" evidence="1">
    <location>
        <begin position="10"/>
        <end position="143"/>
    </location>
</feature>
<keyword evidence="3" id="KW-1185">Reference proteome</keyword>
<dbReference type="PANTHER" id="PTHR33531">
    <property type="entry name" value="RUBRERYTHRIN SUBFAMILY"/>
    <property type="match status" value="1"/>
</dbReference>